<evidence type="ECO:0000256" key="5">
    <source>
        <dbReference type="ARBA" id="ARBA00023136"/>
    </source>
</evidence>
<proteinExistence type="predicted"/>
<dbReference type="AlphaFoldDB" id="A0A498IYE5"/>
<evidence type="ECO:0000256" key="6">
    <source>
        <dbReference type="ARBA" id="ARBA00023170"/>
    </source>
</evidence>
<reference evidence="9 10" key="1">
    <citation type="submission" date="2018-10" db="EMBL/GenBank/DDBJ databases">
        <title>A high-quality apple genome assembly.</title>
        <authorList>
            <person name="Hu J."/>
        </authorList>
    </citation>
    <scope>NUCLEOTIDE SEQUENCE [LARGE SCALE GENOMIC DNA]</scope>
    <source>
        <strain evidence="10">cv. HFTH1</strain>
        <tissue evidence="9">Young leaf</tissue>
    </source>
</reference>
<evidence type="ECO:0000256" key="3">
    <source>
        <dbReference type="ARBA" id="ARBA00022729"/>
    </source>
</evidence>
<dbReference type="PANTHER" id="PTHR48063">
    <property type="entry name" value="LRR RECEPTOR-LIKE KINASE"/>
    <property type="match status" value="1"/>
</dbReference>
<sequence length="365" mass="40578">MTNVSKQYWNVIFLTGGMVVEVVSSTIFFPYLDELYLLENHFSGSIPPSICNMVNLAILSLRSNRFFREFRHAWMEEGNIKVVDVANNNLSAVQQHFLRKNPSFLFLSFLFVPILGSFVVVLMSIDLGGIRLTGSVPLLVYATIVIQHFKRTSSSANVLPSLPSYSRPWSQQFFQDHSQVLENMTSLGILNLSMNQLSGKIHSNIDSSKFVFSNLLVTFELVLYQPGQKNLGNQLQTLIDPSIYRGNPLLCGVPLAKCPGDDSAPTFPSDGEEGNEDGNNEDVLWFYGFCGTLLVKNLRSGHIPRHLCNLPYLHILDLGHNNLSGTIPKCLKNLTTLTFFPSNNYVLPGYDGMQTTVAAKGSGNS</sequence>
<evidence type="ECO:0000256" key="1">
    <source>
        <dbReference type="ARBA" id="ARBA00004479"/>
    </source>
</evidence>
<name>A0A498IYE5_MALDO</name>
<keyword evidence="6" id="KW-0675">Receptor</keyword>
<feature type="transmembrane region" description="Helical" evidence="8">
    <location>
        <begin position="104"/>
        <end position="123"/>
    </location>
</feature>
<dbReference type="InterPro" id="IPR001611">
    <property type="entry name" value="Leu-rich_rpt"/>
</dbReference>
<evidence type="ECO:0000313" key="10">
    <source>
        <dbReference type="Proteomes" id="UP000290289"/>
    </source>
</evidence>
<feature type="transmembrane region" description="Helical" evidence="8">
    <location>
        <begin position="44"/>
        <end position="61"/>
    </location>
</feature>
<keyword evidence="5 8" id="KW-0472">Membrane</keyword>
<evidence type="ECO:0000256" key="4">
    <source>
        <dbReference type="ARBA" id="ARBA00022989"/>
    </source>
</evidence>
<organism evidence="9 10">
    <name type="scientific">Malus domestica</name>
    <name type="common">Apple</name>
    <name type="synonym">Pyrus malus</name>
    <dbReference type="NCBI Taxonomy" id="3750"/>
    <lineage>
        <taxon>Eukaryota</taxon>
        <taxon>Viridiplantae</taxon>
        <taxon>Streptophyta</taxon>
        <taxon>Embryophyta</taxon>
        <taxon>Tracheophyta</taxon>
        <taxon>Spermatophyta</taxon>
        <taxon>Magnoliopsida</taxon>
        <taxon>eudicotyledons</taxon>
        <taxon>Gunneridae</taxon>
        <taxon>Pentapetalae</taxon>
        <taxon>rosids</taxon>
        <taxon>fabids</taxon>
        <taxon>Rosales</taxon>
        <taxon>Rosaceae</taxon>
        <taxon>Amygdaloideae</taxon>
        <taxon>Maleae</taxon>
        <taxon>Malus</taxon>
    </lineage>
</organism>
<dbReference type="Pfam" id="PF00560">
    <property type="entry name" value="LRR_1"/>
    <property type="match status" value="2"/>
</dbReference>
<dbReference type="Proteomes" id="UP000290289">
    <property type="component" value="Chromosome 10"/>
</dbReference>
<feature type="transmembrane region" description="Helical" evidence="8">
    <location>
        <begin position="12"/>
        <end position="32"/>
    </location>
</feature>
<keyword evidence="4 8" id="KW-1133">Transmembrane helix</keyword>
<protein>
    <submittedName>
        <fullName evidence="9">Uncharacterized protein</fullName>
    </submittedName>
</protein>
<dbReference type="SUPFAM" id="SSF52047">
    <property type="entry name" value="RNI-like"/>
    <property type="match status" value="1"/>
</dbReference>
<keyword evidence="7" id="KW-0325">Glycoprotein</keyword>
<keyword evidence="2 8" id="KW-0812">Transmembrane</keyword>
<evidence type="ECO:0000256" key="2">
    <source>
        <dbReference type="ARBA" id="ARBA00022692"/>
    </source>
</evidence>
<dbReference type="PANTHER" id="PTHR48063:SF90">
    <property type="entry name" value="OS11G0565920 PROTEIN"/>
    <property type="match status" value="1"/>
</dbReference>
<dbReference type="GO" id="GO:0016020">
    <property type="term" value="C:membrane"/>
    <property type="evidence" value="ECO:0007669"/>
    <property type="project" value="UniProtKB-SubCell"/>
</dbReference>
<dbReference type="EMBL" id="RDQH01000336">
    <property type="protein sequence ID" value="RXH86722.1"/>
    <property type="molecule type" value="Genomic_DNA"/>
</dbReference>
<comment type="caution">
    <text evidence="9">The sequence shown here is derived from an EMBL/GenBank/DDBJ whole genome shotgun (WGS) entry which is preliminary data.</text>
</comment>
<gene>
    <name evidence="9" type="ORF">DVH24_021995</name>
</gene>
<dbReference type="Gene3D" id="3.80.10.10">
    <property type="entry name" value="Ribonuclease Inhibitor"/>
    <property type="match status" value="2"/>
</dbReference>
<dbReference type="InterPro" id="IPR032675">
    <property type="entry name" value="LRR_dom_sf"/>
</dbReference>
<keyword evidence="10" id="KW-1185">Reference proteome</keyword>
<dbReference type="InterPro" id="IPR046956">
    <property type="entry name" value="RLP23-like"/>
</dbReference>
<evidence type="ECO:0000256" key="8">
    <source>
        <dbReference type="SAM" id="Phobius"/>
    </source>
</evidence>
<evidence type="ECO:0000313" key="9">
    <source>
        <dbReference type="EMBL" id="RXH86722.1"/>
    </source>
</evidence>
<accession>A0A498IYE5</accession>
<comment type="subcellular location">
    <subcellularLocation>
        <location evidence="1">Membrane</location>
        <topology evidence="1">Single-pass type I membrane protein</topology>
    </subcellularLocation>
</comment>
<evidence type="ECO:0000256" key="7">
    <source>
        <dbReference type="ARBA" id="ARBA00023180"/>
    </source>
</evidence>
<keyword evidence="3" id="KW-0732">Signal</keyword>